<evidence type="ECO:0000313" key="3">
    <source>
        <dbReference type="Proteomes" id="UP001243009"/>
    </source>
</evidence>
<dbReference type="PIRSF" id="PIRSF038934">
    <property type="entry name" value="HyaE_HupG"/>
    <property type="match status" value="1"/>
</dbReference>
<evidence type="ECO:0008006" key="4">
    <source>
        <dbReference type="Google" id="ProtNLM"/>
    </source>
</evidence>
<dbReference type="Pfam" id="PF07449">
    <property type="entry name" value="HyaE"/>
    <property type="match status" value="1"/>
</dbReference>
<dbReference type="RefSeq" id="WP_305104192.1">
    <property type="nucleotide sequence ID" value="NZ_JAUTWS010000011.1"/>
</dbReference>
<dbReference type="Gene3D" id="3.40.30.10">
    <property type="entry name" value="Glutaredoxin"/>
    <property type="match status" value="1"/>
</dbReference>
<accession>A0ABT9DZI9</accession>
<proteinExistence type="inferred from homology"/>
<dbReference type="Proteomes" id="UP001243009">
    <property type="component" value="Unassembled WGS sequence"/>
</dbReference>
<comment type="caution">
    <text evidence="2">The sequence shown here is derived from an EMBL/GenBank/DDBJ whole genome shotgun (WGS) entry which is preliminary data.</text>
</comment>
<dbReference type="InterPro" id="IPR010893">
    <property type="entry name" value="NiFe-hyd_mat_HyaE"/>
</dbReference>
<comment type="similarity">
    <text evidence="1">Belongs to the HupG/HyaE family.</text>
</comment>
<dbReference type="SUPFAM" id="SSF52833">
    <property type="entry name" value="Thioredoxin-like"/>
    <property type="match status" value="1"/>
</dbReference>
<dbReference type="InterPro" id="IPR036249">
    <property type="entry name" value="Thioredoxin-like_sf"/>
</dbReference>
<dbReference type="EMBL" id="JAUTWS010000011">
    <property type="protein sequence ID" value="MDO9709327.1"/>
    <property type="molecule type" value="Genomic_DNA"/>
</dbReference>
<name>A0ABT9DZI9_9PROT</name>
<reference evidence="2 3" key="1">
    <citation type="submission" date="2023-08" db="EMBL/GenBank/DDBJ databases">
        <title>The draft genome sequence of Paracraurococcus sp. LOR1-02.</title>
        <authorList>
            <person name="Kingkaew E."/>
            <person name="Tanasupawat S."/>
        </authorList>
    </citation>
    <scope>NUCLEOTIDE SEQUENCE [LARGE SCALE GENOMIC DNA]</scope>
    <source>
        <strain evidence="2 3">LOR1-02</strain>
    </source>
</reference>
<gene>
    <name evidence="2" type="ORF">Q7A36_13325</name>
</gene>
<keyword evidence="3" id="KW-1185">Reference proteome</keyword>
<protein>
    <recommendedName>
        <fullName evidence="4">Hydrogenase expression/formation protein</fullName>
    </recommendedName>
</protein>
<evidence type="ECO:0000256" key="1">
    <source>
        <dbReference type="ARBA" id="ARBA00009004"/>
    </source>
</evidence>
<evidence type="ECO:0000313" key="2">
    <source>
        <dbReference type="EMBL" id="MDO9709327.1"/>
    </source>
</evidence>
<sequence length="119" mass="12030">MTHPAFARLDAAGCPALDAAALEGFAAGPGLRVLLVAGDPAKRPEAVDAAVILVELLKAYPVAAARAAPAAEAAAQSRFGAAVLPCLVFLRDGTPVGKLPGVKDWDAYRAAFDAHLATA</sequence>
<organism evidence="2 3">
    <name type="scientific">Paracraurococcus lichenis</name>
    <dbReference type="NCBI Taxonomy" id="3064888"/>
    <lineage>
        <taxon>Bacteria</taxon>
        <taxon>Pseudomonadati</taxon>
        <taxon>Pseudomonadota</taxon>
        <taxon>Alphaproteobacteria</taxon>
        <taxon>Acetobacterales</taxon>
        <taxon>Roseomonadaceae</taxon>
        <taxon>Paracraurococcus</taxon>
    </lineage>
</organism>